<evidence type="ECO:0000313" key="16">
    <source>
        <dbReference type="EMBL" id="NYE08801.1"/>
    </source>
</evidence>
<comment type="similarity">
    <text evidence="3 12">Belongs to the glycosyl hydrolase 10 (cellulase F) family.</text>
</comment>
<dbReference type="Gene3D" id="2.60.120.260">
    <property type="entry name" value="Galactose-binding domain-like"/>
    <property type="match status" value="3"/>
</dbReference>
<feature type="domain" description="GH10" evidence="15">
    <location>
        <begin position="748"/>
        <end position="1080"/>
    </location>
</feature>
<feature type="domain" description="NodB homology" evidence="14">
    <location>
        <begin position="93"/>
        <end position="229"/>
    </location>
</feature>
<dbReference type="NCBIfam" id="NF047446">
    <property type="entry name" value="barrel_OmpL47"/>
    <property type="match status" value="1"/>
</dbReference>
<dbReference type="PROSITE" id="PS00591">
    <property type="entry name" value="GH10_1"/>
    <property type="match status" value="1"/>
</dbReference>
<dbReference type="PROSITE" id="PS51677">
    <property type="entry name" value="NODB"/>
    <property type="match status" value="1"/>
</dbReference>
<dbReference type="SMART" id="SM00633">
    <property type="entry name" value="Glyco_10"/>
    <property type="match status" value="1"/>
</dbReference>
<dbReference type="InterPro" id="IPR003305">
    <property type="entry name" value="CenC_carb-bd"/>
</dbReference>
<reference evidence="17" key="1">
    <citation type="submission" date="2020-07" db="EMBL/GenBank/DDBJ databases">
        <authorList>
            <person name="Partida-Martinez L."/>
            <person name="Huntemann M."/>
            <person name="Clum A."/>
            <person name="Wang J."/>
            <person name="Palaniappan K."/>
            <person name="Ritter S."/>
            <person name="Chen I.-M."/>
            <person name="Stamatis D."/>
            <person name="Reddy T."/>
            <person name="O'Malley R."/>
            <person name="Daum C."/>
            <person name="Shapiro N."/>
            <person name="Ivanova N."/>
            <person name="Kyrpides N."/>
            <person name="Woyke T."/>
        </authorList>
    </citation>
    <scope>NUCLEOTIDE SEQUENCE [LARGE SCALE GENOMIC DNA]</scope>
    <source>
        <strain evidence="17">AT2.8</strain>
    </source>
</reference>
<dbReference type="PRINTS" id="PR00134">
    <property type="entry name" value="GLHYDRLASE10"/>
</dbReference>
<evidence type="ECO:0000259" key="14">
    <source>
        <dbReference type="PROSITE" id="PS51677"/>
    </source>
</evidence>
<evidence type="ECO:0000313" key="17">
    <source>
        <dbReference type="Proteomes" id="UP000548423"/>
    </source>
</evidence>
<dbReference type="Pfam" id="PF06452">
    <property type="entry name" value="CBM9_1"/>
    <property type="match status" value="1"/>
</dbReference>
<dbReference type="InterPro" id="IPR058094">
    <property type="entry name" value="Ig-like_OmpL47-like"/>
</dbReference>
<evidence type="ECO:0000256" key="10">
    <source>
        <dbReference type="ARBA" id="ARBA00023326"/>
    </source>
</evidence>
<dbReference type="CDD" id="cd00005">
    <property type="entry name" value="CBM9_like_1"/>
    <property type="match status" value="1"/>
</dbReference>
<dbReference type="SUPFAM" id="SSF49344">
    <property type="entry name" value="CBD9-like"/>
    <property type="match status" value="1"/>
</dbReference>
<protein>
    <recommendedName>
        <fullName evidence="12">Beta-xylanase</fullName>
        <ecNumber evidence="12">3.2.1.8</ecNumber>
    </recommendedName>
</protein>
<dbReference type="EMBL" id="JACCBX010000016">
    <property type="protein sequence ID" value="NYE08801.1"/>
    <property type="molecule type" value="Genomic_DNA"/>
</dbReference>
<proteinExistence type="inferred from homology"/>
<feature type="active site" description="Nucleophile" evidence="11">
    <location>
        <position position="1004"/>
    </location>
</feature>
<dbReference type="GO" id="GO:0030246">
    <property type="term" value="F:carbohydrate binding"/>
    <property type="evidence" value="ECO:0007669"/>
    <property type="project" value="InterPro"/>
</dbReference>
<dbReference type="GO" id="GO:0031176">
    <property type="term" value="F:endo-1,4-beta-xylanase activity"/>
    <property type="evidence" value="ECO:0007669"/>
    <property type="project" value="UniProtKB-EC"/>
</dbReference>
<dbReference type="Pfam" id="PF00331">
    <property type="entry name" value="Glyco_hydro_10"/>
    <property type="match status" value="1"/>
</dbReference>
<dbReference type="InterPro" id="IPR008979">
    <property type="entry name" value="Galactose-bd-like_sf"/>
</dbReference>
<dbReference type="Gene3D" id="2.60.40.10">
    <property type="entry name" value="Immunoglobulins"/>
    <property type="match status" value="1"/>
</dbReference>
<dbReference type="PANTHER" id="PTHR31490:SF90">
    <property type="entry name" value="ENDO-1,4-BETA-XYLANASE A"/>
    <property type="match status" value="1"/>
</dbReference>
<dbReference type="InterPro" id="IPR002509">
    <property type="entry name" value="NODB_dom"/>
</dbReference>
<dbReference type="InterPro" id="IPR031158">
    <property type="entry name" value="GH10_AS"/>
</dbReference>
<accession>A0A852TKV3</accession>
<dbReference type="SUPFAM" id="SSF88713">
    <property type="entry name" value="Glycoside hydrolase/deacetylase"/>
    <property type="match status" value="1"/>
</dbReference>
<keyword evidence="5 13" id="KW-0732">Signal</keyword>
<dbReference type="Gene3D" id="3.20.20.370">
    <property type="entry name" value="Glycoside hydrolase/deacetylase"/>
    <property type="match status" value="1"/>
</dbReference>
<dbReference type="EC" id="3.2.1.8" evidence="12"/>
<dbReference type="InterPro" id="IPR001000">
    <property type="entry name" value="GH10_dom"/>
</dbReference>
<evidence type="ECO:0000256" key="1">
    <source>
        <dbReference type="ARBA" id="ARBA00000681"/>
    </source>
</evidence>
<feature type="signal peptide" evidence="13">
    <location>
        <begin position="1"/>
        <end position="29"/>
    </location>
</feature>
<evidence type="ECO:0000256" key="4">
    <source>
        <dbReference type="ARBA" id="ARBA00022651"/>
    </source>
</evidence>
<keyword evidence="8 12" id="KW-0119">Carbohydrate metabolism</keyword>
<dbReference type="PROSITE" id="PS51760">
    <property type="entry name" value="GH10_2"/>
    <property type="match status" value="1"/>
</dbReference>
<keyword evidence="9 12" id="KW-0326">Glycosidase</keyword>
<evidence type="ECO:0000256" key="2">
    <source>
        <dbReference type="ARBA" id="ARBA00004851"/>
    </source>
</evidence>
<feature type="chain" id="PRO_5032497514" description="Beta-xylanase" evidence="13">
    <location>
        <begin position="30"/>
        <end position="1481"/>
    </location>
</feature>
<keyword evidence="4" id="KW-0858">Xylan degradation</keyword>
<dbReference type="InterPro" id="IPR011330">
    <property type="entry name" value="Glyco_hydro/deAcase_b/a-brl"/>
</dbReference>
<evidence type="ECO:0000256" key="6">
    <source>
        <dbReference type="ARBA" id="ARBA00022737"/>
    </source>
</evidence>
<organism evidence="16 17">
    <name type="scientific">Neobacillus niacini</name>
    <dbReference type="NCBI Taxonomy" id="86668"/>
    <lineage>
        <taxon>Bacteria</taxon>
        <taxon>Bacillati</taxon>
        <taxon>Bacillota</taxon>
        <taxon>Bacilli</taxon>
        <taxon>Bacillales</taxon>
        <taxon>Bacillaceae</taxon>
        <taxon>Neobacillus</taxon>
    </lineage>
</organism>
<comment type="caution">
    <text evidence="16">The sequence shown here is derived from an EMBL/GenBank/DDBJ whole genome shotgun (WGS) entry which is preliminary data.</text>
</comment>
<evidence type="ECO:0000256" key="8">
    <source>
        <dbReference type="ARBA" id="ARBA00023277"/>
    </source>
</evidence>
<dbReference type="Gene3D" id="3.30.1920.20">
    <property type="match status" value="1"/>
</dbReference>
<gene>
    <name evidence="16" type="ORF">F4694_005657</name>
</gene>
<name>A0A852TKV3_9BACI</name>
<evidence type="ECO:0000256" key="5">
    <source>
        <dbReference type="ARBA" id="ARBA00022729"/>
    </source>
</evidence>
<evidence type="ECO:0000256" key="3">
    <source>
        <dbReference type="ARBA" id="ARBA00007495"/>
    </source>
</evidence>
<dbReference type="GO" id="GO:0045493">
    <property type="term" value="P:xylan catabolic process"/>
    <property type="evidence" value="ECO:0007669"/>
    <property type="project" value="UniProtKB-UniPathway"/>
</dbReference>
<dbReference type="SUPFAM" id="SSF49785">
    <property type="entry name" value="Galactose-binding domain-like"/>
    <property type="match status" value="3"/>
</dbReference>
<keyword evidence="10 12" id="KW-0624">Polysaccharide degradation</keyword>
<keyword evidence="7 12" id="KW-0378">Hydrolase</keyword>
<dbReference type="InterPro" id="IPR010502">
    <property type="entry name" value="Carb-bd_dom_fam9"/>
</dbReference>
<comment type="catalytic activity">
    <reaction evidence="1 12">
        <text>Endohydrolysis of (1-&gt;4)-beta-D-xylosidic linkages in xylans.</text>
        <dbReference type="EC" id="3.2.1.8"/>
    </reaction>
</comment>
<dbReference type="Gene3D" id="3.20.20.80">
    <property type="entry name" value="Glycosidases"/>
    <property type="match status" value="1"/>
</dbReference>
<evidence type="ECO:0000259" key="15">
    <source>
        <dbReference type="PROSITE" id="PS51760"/>
    </source>
</evidence>
<dbReference type="InterPro" id="IPR044846">
    <property type="entry name" value="GH10"/>
</dbReference>
<keyword evidence="6" id="KW-0677">Repeat</keyword>
<sequence>MRRKLKRIILLLLAAMLIIPSGWITQASAAETNKDIPVLLYHRIVDNPSNQWTDTSIETFKQTMQYLNDNGYNTLSAEQYVKIMDGTATAPEKPILLTFDDGTPEFITNALPVLKQYNMRAVLFIVSDWIGGGFSMSKEQLQSLAKEPSLSLENHTKTHDGTIWGTNGGVRSTITKEQAADQIISANTYLKSITGKDPVLMAYPYGSYNDIAKLVNQENGIKYAFKVGYPNEDNYAMGRHYVTNQSVAQIAQMIGGPVPEPTPEPGNQTETVYQETFASGIGVAVQAGNPQVTHVSGKVFAGNEDGKAISISGRTNNWDGIDIPFNNVGMENGKTYTITVTGFVDENATVPAGAQALLQNVDSYNGLYVAADFAAGQTFTLTGQYTVDTSKDRALRIQSNDAGKNVPFYIGNILITTEKTTAPQTDRVVFHETFEAGLGVATQAGSAKLTPVSELVFEGNSDGKAISVNGRANNWDGVDIPFSSVSMQNGKAYTITVTGFVDSSVSVPEGAQALLQNVDSYNGLYAAADVKAGQTFTLTGQYTVDTSKDRALRIQSNDAGKSVPFYIGDILITEKTVAGGDGDDGRPPAEPFTTIDFEDQNMGGLEGRAGTETLTVTNEANHTEGGSYSLKVEGRSQAWHGPALHVEKYVDKDSEYKISAWVKLISPATSQLQLSTQVGDGGSASYNNLQGKTVSAEDGWVKLEGTYRYSSVGDEFLTIYVESSNNSTASFYIDDITFESTGSGPIEVQDLTPIKEVYKNDFLIGNAVSASDLEGNRLKLLNMHHNVVTAENAMKPDQAYNAEKQFDFTDENALVDKVLAQGLQLHGHVLVWHQQTPEWLFTAENGAPLSREAALANLRTHVKTVVENYGNKVISWDVVNEAIIDNPPNPTDWKASLRQSGWYKSIGPDFVEQSFLAAKEVLNEKGLNIKLYYNDYNDDNQSKAEAIYQMVKDINEKYAKEHNGDLLIDGIGMQAHYNKNTNPDNVRLSLEKFISLGVEVSVTELDITAGTNNVLTEQEATAQGYLYAQLFKIYKEHAEHISRVTFWGLNDATSWRAAQSPLLFDKDLQAKPAYYAVINPDKYTAENQPEVREANQGSAVSGTPVIDGTVDGVWSNATELPINRFQMAWQGANGVSKVLWDNENLYVLIQVSDSQLDKSSPNPWEQDSIEVFVDENNAKTSSFEDGDGQYRVNFDNETSFNPVKVAEGFESATKASGTGYTVEVKIPFRTITPENNTKIGFDVQVNDGKDGARQSAATWNDLTGLGYQDTSVFGVLTLMKTDTTAPVTTDNAPEDWVNKDVTIAFSANDNDTGVAATYYSIDNGIVQNGNSVTISEEGVHTLTYWSVDKAGNVEQVHTKTIKLDKTGPTFDIKLDKTTLSPANHKMVPISATISASDADSGIHSVVLTSITSNESIQPDDIQNANYNKPITGTTDSFKLRAERLANSNGRVYTITYTATDKAGNVTTKSVEVSVPRDNSKK</sequence>
<dbReference type="InterPro" id="IPR017853">
    <property type="entry name" value="GH"/>
</dbReference>
<evidence type="ECO:0000256" key="11">
    <source>
        <dbReference type="PROSITE-ProRule" id="PRU10061"/>
    </source>
</evidence>
<dbReference type="Pfam" id="PF02018">
    <property type="entry name" value="CBM_4_9"/>
    <property type="match status" value="2"/>
</dbReference>
<comment type="pathway">
    <text evidence="2">Glycan degradation; xylan degradation.</text>
</comment>
<reference evidence="17" key="2">
    <citation type="submission" date="2020-08" db="EMBL/GenBank/DDBJ databases">
        <title>The Agave Microbiome: Exploring the role of microbial communities in plant adaptations to desert environments.</title>
        <authorList>
            <person name="Partida-Martinez L.P."/>
        </authorList>
    </citation>
    <scope>NUCLEOTIDE SEQUENCE [LARGE SCALE GENOMIC DNA]</scope>
    <source>
        <strain evidence="17">AT2.8</strain>
    </source>
</reference>
<dbReference type="PANTHER" id="PTHR31490">
    <property type="entry name" value="GLYCOSYL HYDROLASE"/>
    <property type="match status" value="1"/>
</dbReference>
<dbReference type="Proteomes" id="UP000548423">
    <property type="component" value="Unassembled WGS sequence"/>
</dbReference>
<dbReference type="CDD" id="cd10918">
    <property type="entry name" value="CE4_NodB_like_5s_6s"/>
    <property type="match status" value="1"/>
</dbReference>
<dbReference type="Gene3D" id="2.60.40.1190">
    <property type="match status" value="1"/>
</dbReference>
<dbReference type="InterPro" id="IPR013783">
    <property type="entry name" value="Ig-like_fold"/>
</dbReference>
<evidence type="ECO:0000256" key="13">
    <source>
        <dbReference type="SAM" id="SignalP"/>
    </source>
</evidence>
<dbReference type="SUPFAM" id="SSF51445">
    <property type="entry name" value="(Trans)glycosidases"/>
    <property type="match status" value="1"/>
</dbReference>
<evidence type="ECO:0000256" key="9">
    <source>
        <dbReference type="ARBA" id="ARBA00023295"/>
    </source>
</evidence>
<dbReference type="UniPathway" id="UPA00114"/>
<evidence type="ECO:0000256" key="12">
    <source>
        <dbReference type="RuleBase" id="RU361174"/>
    </source>
</evidence>
<evidence type="ECO:0000256" key="7">
    <source>
        <dbReference type="ARBA" id="ARBA00022801"/>
    </source>
</evidence>
<dbReference type="GO" id="GO:0016810">
    <property type="term" value="F:hydrolase activity, acting on carbon-nitrogen (but not peptide) bonds"/>
    <property type="evidence" value="ECO:0007669"/>
    <property type="project" value="InterPro"/>
</dbReference>
<dbReference type="Pfam" id="PF01522">
    <property type="entry name" value="Polysacc_deac_1"/>
    <property type="match status" value="1"/>
</dbReference>